<evidence type="ECO:0000313" key="2">
    <source>
        <dbReference type="Proteomes" id="UP000238937"/>
    </source>
</evidence>
<reference evidence="1 2" key="1">
    <citation type="submission" date="2018-03" db="EMBL/GenBank/DDBJ databases">
        <title>The ancient ancestry and fast evolution of plastids.</title>
        <authorList>
            <person name="Moore K.R."/>
            <person name="Magnabosco C."/>
            <person name="Momper L."/>
            <person name="Gold D.A."/>
            <person name="Bosak T."/>
            <person name="Fournier G.P."/>
        </authorList>
    </citation>
    <scope>NUCLEOTIDE SEQUENCE [LARGE SCALE GENOMIC DNA]</scope>
    <source>
        <strain evidence="1 2">CCALA 037</strain>
    </source>
</reference>
<comment type="caution">
    <text evidence="1">The sequence shown here is derived from an EMBL/GenBank/DDBJ whole genome shotgun (WGS) entry which is preliminary data.</text>
</comment>
<feature type="non-terminal residue" evidence="1">
    <location>
        <position position="1"/>
    </location>
</feature>
<accession>A0A2T1GG98</accession>
<dbReference type="EMBL" id="PVWO01000113">
    <property type="protein sequence ID" value="PSB56673.1"/>
    <property type="molecule type" value="Genomic_DNA"/>
</dbReference>
<dbReference type="AlphaFoldDB" id="A0A2T1GG98"/>
<gene>
    <name evidence="1" type="ORF">C7B77_11010</name>
</gene>
<organism evidence="1 2">
    <name type="scientific">Chamaesiphon polymorphus CCALA 037</name>
    <dbReference type="NCBI Taxonomy" id="2107692"/>
    <lineage>
        <taxon>Bacteria</taxon>
        <taxon>Bacillati</taxon>
        <taxon>Cyanobacteriota</taxon>
        <taxon>Cyanophyceae</taxon>
        <taxon>Gomontiellales</taxon>
        <taxon>Chamaesiphonaceae</taxon>
        <taxon>Chamaesiphon</taxon>
    </lineage>
</organism>
<proteinExistence type="predicted"/>
<protein>
    <submittedName>
        <fullName evidence="1">Uncharacterized protein</fullName>
    </submittedName>
</protein>
<name>A0A2T1GG98_9CYAN</name>
<sequence length="85" mass="9539">LQSKFQIRFNISTTLFYNLLAGREYVGIAKDNGSSIRLNLASASKGKYVAKNGTTAYTVTRNSLKITQNGRVLQTQPLRVSQWRD</sequence>
<dbReference type="Proteomes" id="UP000238937">
    <property type="component" value="Unassembled WGS sequence"/>
</dbReference>
<keyword evidence="2" id="KW-1185">Reference proteome</keyword>
<evidence type="ECO:0000313" key="1">
    <source>
        <dbReference type="EMBL" id="PSB56673.1"/>
    </source>
</evidence>